<dbReference type="GO" id="GO:0005739">
    <property type="term" value="C:mitochondrion"/>
    <property type="evidence" value="ECO:0007669"/>
    <property type="project" value="TreeGrafter"/>
</dbReference>
<gene>
    <name evidence="9" type="ORF">Rt10032_c13g5118</name>
</gene>
<dbReference type="NCBIfam" id="TIGR03284">
    <property type="entry name" value="thym_sym"/>
    <property type="match status" value="1"/>
</dbReference>
<dbReference type="Gene3D" id="3.30.572.10">
    <property type="entry name" value="Thymidylate synthase/dCMP hydroxymethylase domain"/>
    <property type="match status" value="3"/>
</dbReference>
<evidence type="ECO:0000256" key="3">
    <source>
        <dbReference type="ARBA" id="ARBA00022603"/>
    </source>
</evidence>
<dbReference type="SUPFAM" id="SSF55831">
    <property type="entry name" value="Thymidylate synthase/dCMP hydroxymethylase"/>
    <property type="match status" value="2"/>
</dbReference>
<evidence type="ECO:0000256" key="6">
    <source>
        <dbReference type="ARBA" id="ARBA00047344"/>
    </source>
</evidence>
<feature type="domain" description="Thymidylate synthase/dCMP hydroxymethylase" evidence="8">
    <location>
        <begin position="14"/>
        <end position="324"/>
    </location>
</feature>
<dbReference type="EC" id="2.1.1.45" evidence="2"/>
<dbReference type="Pfam" id="PF00303">
    <property type="entry name" value="Thymidylat_synt"/>
    <property type="match status" value="2"/>
</dbReference>
<dbReference type="PRINTS" id="PR00108">
    <property type="entry name" value="THYMDSNTHASE"/>
</dbReference>
<evidence type="ECO:0000256" key="4">
    <source>
        <dbReference type="ARBA" id="ARBA00022679"/>
    </source>
</evidence>
<evidence type="ECO:0000256" key="2">
    <source>
        <dbReference type="ARBA" id="ARBA00011947"/>
    </source>
</evidence>
<dbReference type="Proteomes" id="UP000321518">
    <property type="component" value="Unassembled WGS sequence"/>
</dbReference>
<evidence type="ECO:0000313" key="9">
    <source>
        <dbReference type="EMBL" id="GEM11101.1"/>
    </source>
</evidence>
<dbReference type="GO" id="GO:0005829">
    <property type="term" value="C:cytosol"/>
    <property type="evidence" value="ECO:0007669"/>
    <property type="project" value="TreeGrafter"/>
</dbReference>
<dbReference type="InterPro" id="IPR036926">
    <property type="entry name" value="Thymidate_synth/dCMP_Mease_sf"/>
</dbReference>
<dbReference type="CDD" id="cd00351">
    <property type="entry name" value="TS_Pyrimidine_HMase"/>
    <property type="match status" value="2"/>
</dbReference>
<dbReference type="GO" id="GO:0004799">
    <property type="term" value="F:thymidylate synthase activity"/>
    <property type="evidence" value="ECO:0007669"/>
    <property type="project" value="UniProtKB-EC"/>
</dbReference>
<keyword evidence="4" id="KW-0808">Transferase</keyword>
<dbReference type="InterPro" id="IPR045097">
    <property type="entry name" value="Thymidate_synth/dCMP_Mease"/>
</dbReference>
<dbReference type="PANTHER" id="PTHR11548:SF2">
    <property type="entry name" value="THYMIDYLATE SYNTHASE"/>
    <property type="match status" value="1"/>
</dbReference>
<organism evidence="9 10">
    <name type="scientific">Rhodotorula toruloides</name>
    <name type="common">Yeast</name>
    <name type="synonym">Rhodosporidium toruloides</name>
    <dbReference type="NCBI Taxonomy" id="5286"/>
    <lineage>
        <taxon>Eukaryota</taxon>
        <taxon>Fungi</taxon>
        <taxon>Dikarya</taxon>
        <taxon>Basidiomycota</taxon>
        <taxon>Pucciniomycotina</taxon>
        <taxon>Microbotryomycetes</taxon>
        <taxon>Sporidiobolales</taxon>
        <taxon>Sporidiobolaceae</taxon>
        <taxon>Rhodotorula</taxon>
    </lineage>
</organism>
<comment type="catalytic activity">
    <reaction evidence="6">
        <text>dUMP + (6R)-5,10-methylene-5,6,7,8-tetrahydrofolate = 7,8-dihydrofolate + dTMP</text>
        <dbReference type="Rhea" id="RHEA:12104"/>
        <dbReference type="ChEBI" id="CHEBI:15636"/>
        <dbReference type="ChEBI" id="CHEBI:57451"/>
        <dbReference type="ChEBI" id="CHEBI:63528"/>
        <dbReference type="ChEBI" id="CHEBI:246422"/>
        <dbReference type="EC" id="2.1.1.45"/>
    </reaction>
</comment>
<dbReference type="GO" id="GO:0006235">
    <property type="term" value="P:dTTP biosynthetic process"/>
    <property type="evidence" value="ECO:0007669"/>
    <property type="project" value="UniProtKB-UniPathway"/>
</dbReference>
<keyword evidence="5" id="KW-0545">Nucleotide biosynthesis</keyword>
<comment type="caution">
    <text evidence="9">The sequence shown here is derived from an EMBL/GenBank/DDBJ whole genome shotgun (WGS) entry which is preliminary data.</text>
</comment>
<evidence type="ECO:0000313" key="10">
    <source>
        <dbReference type="Proteomes" id="UP000321518"/>
    </source>
</evidence>
<dbReference type="GO" id="GO:0032259">
    <property type="term" value="P:methylation"/>
    <property type="evidence" value="ECO:0007669"/>
    <property type="project" value="UniProtKB-KW"/>
</dbReference>
<sequence length="630" mass="70757">MTVAPTATNKEELQYLDLVRDVINRGERRADRTGTGTLSLFAPPQLRFSLSKPSADPSSANPILTLPLLTTKRVFSRGIIEELLWFVEGCTDSKVLAEKGVKIWDGNGSREFLDSRGLQHREVGDLGPVYGFQWRHFGAEYRTAKDNYDGEGVDQLAKVIDKIKNNPTDRRIILSAWNPADLPKMALPPCHMFCQFFVSLPPPNSLPSTKPRLSCLMYQRSADLGLGVPFNIASYALLTHMIALVTDTIPHEFILQLGDAHVYLDHVEPLKTQLERTPFEFPEFAWKRSREEIGKIDGFRSDDFAISPKYKENSHPSIPMKMSVTFGTAKLARIACRDPDSASLPYTNSSLEEKQYLKLAHRVIESGELRSQVKGGTGARAIFAPDPLRFSLSRQVDPADPSSLLENIVPPFTTKRMPFGVTREEFAWMMRGETDAKALEVKGVKVWMENSSRDYLDSRGLKHLEMDNIDPAYGFQWRHAGADYSGYVDGIAVPPCPILHQFYLHEPTLSLPEAKPRLSCVVYQRSADICLGLPFDLVNAALLTHLVAHMTDSVADQLTYFIGDAHVYLDHEAALREQLARPLIHNFPTVKMARSREDIERDGAFDSIVGDDFQLGEYRAAPKLSFKPHL</sequence>
<dbReference type="PANTHER" id="PTHR11548">
    <property type="entry name" value="THYMIDYLATE SYNTHASE 1"/>
    <property type="match status" value="1"/>
</dbReference>
<dbReference type="HAMAP" id="MF_00008">
    <property type="entry name" value="Thymidy_synth_bact"/>
    <property type="match status" value="1"/>
</dbReference>
<proteinExistence type="inferred from homology"/>
<evidence type="ECO:0000256" key="5">
    <source>
        <dbReference type="ARBA" id="ARBA00022727"/>
    </source>
</evidence>
<dbReference type="InterPro" id="IPR000398">
    <property type="entry name" value="Thymidylate_synthase"/>
</dbReference>
<dbReference type="PROSITE" id="PS00091">
    <property type="entry name" value="THYMIDYLATE_SYNTHASE"/>
    <property type="match status" value="1"/>
</dbReference>
<feature type="active site" evidence="7">
    <location>
        <position position="190"/>
    </location>
</feature>
<dbReference type="EMBL" id="BJWK01000013">
    <property type="protein sequence ID" value="GEM11101.1"/>
    <property type="molecule type" value="Genomic_DNA"/>
</dbReference>
<accession>A0A511KL65</accession>
<comment type="pathway">
    <text evidence="1">Pyrimidine metabolism; dTTP biosynthesis.</text>
</comment>
<evidence type="ECO:0000259" key="8">
    <source>
        <dbReference type="Pfam" id="PF00303"/>
    </source>
</evidence>
<evidence type="ECO:0000256" key="1">
    <source>
        <dbReference type="ARBA" id="ARBA00004992"/>
    </source>
</evidence>
<protein>
    <recommendedName>
        <fullName evidence="2">thymidylate synthase</fullName>
        <ecNumber evidence="2">2.1.1.45</ecNumber>
    </recommendedName>
</protein>
<dbReference type="AlphaFoldDB" id="A0A511KL65"/>
<dbReference type="OrthoDB" id="766at2759"/>
<dbReference type="UniPathway" id="UPA00575"/>
<evidence type="ECO:0000256" key="7">
    <source>
        <dbReference type="PROSITE-ProRule" id="PRU10016"/>
    </source>
</evidence>
<dbReference type="InterPro" id="IPR020940">
    <property type="entry name" value="Thymidylate_synthase_AS"/>
</dbReference>
<dbReference type="InterPro" id="IPR023451">
    <property type="entry name" value="Thymidate_synth/dCMP_Mease_dom"/>
</dbReference>
<dbReference type="FunFam" id="3.30.572.10:FF:000013">
    <property type="entry name" value="Thymidylate synthase"/>
    <property type="match status" value="1"/>
</dbReference>
<keyword evidence="3" id="KW-0489">Methyltransferase</keyword>
<reference evidence="9 10" key="1">
    <citation type="submission" date="2019-07" db="EMBL/GenBank/DDBJ databases">
        <title>Rhodotorula toruloides NBRC10032 genome sequencing.</title>
        <authorList>
            <person name="Shida Y."/>
            <person name="Takaku H."/>
            <person name="Ogasawara W."/>
            <person name="Mori K."/>
        </authorList>
    </citation>
    <scope>NUCLEOTIDE SEQUENCE [LARGE SCALE GENOMIC DNA]</scope>
    <source>
        <strain evidence="9 10">NBRC10032</strain>
    </source>
</reference>
<dbReference type="GO" id="GO:0006231">
    <property type="term" value="P:dTMP biosynthetic process"/>
    <property type="evidence" value="ECO:0007669"/>
    <property type="project" value="InterPro"/>
</dbReference>
<feature type="domain" description="Thymidylate synthase/dCMP hydroxymethylase" evidence="8">
    <location>
        <begin position="490"/>
        <end position="627"/>
    </location>
</feature>
<name>A0A511KL65_RHOTO</name>